<evidence type="ECO:0000256" key="10">
    <source>
        <dbReference type="SAM" id="Coils"/>
    </source>
</evidence>
<evidence type="ECO:0000256" key="2">
    <source>
        <dbReference type="ARBA" id="ARBA00012438"/>
    </source>
</evidence>
<evidence type="ECO:0000256" key="5">
    <source>
        <dbReference type="ARBA" id="ARBA00023012"/>
    </source>
</evidence>
<dbReference type="SMART" id="SM00387">
    <property type="entry name" value="HATPase_c"/>
    <property type="match status" value="1"/>
</dbReference>
<dbReference type="CDD" id="cd16922">
    <property type="entry name" value="HATPase_EvgS-ArcB-TorS-like"/>
    <property type="match status" value="1"/>
</dbReference>
<dbReference type="InterPro" id="IPR005467">
    <property type="entry name" value="His_kinase_dom"/>
</dbReference>
<dbReference type="SMART" id="SM00091">
    <property type="entry name" value="PAS"/>
    <property type="match status" value="1"/>
</dbReference>
<dbReference type="FunFam" id="3.30.565.10:FF:000010">
    <property type="entry name" value="Sensor histidine kinase RcsC"/>
    <property type="match status" value="1"/>
</dbReference>
<keyword evidence="11" id="KW-0472">Membrane</keyword>
<dbReference type="STRING" id="395495.Lcho_2480"/>
<dbReference type="RefSeq" id="WP_012347501.1">
    <property type="nucleotide sequence ID" value="NC_010524.1"/>
</dbReference>
<keyword evidence="16" id="KW-0808">Transferase</keyword>
<proteinExistence type="predicted"/>
<name>B1Y5N3_LEPCP</name>
<feature type="modified residue" description="4-aspartylphosphate" evidence="9">
    <location>
        <position position="777"/>
    </location>
</feature>
<dbReference type="Proteomes" id="UP000001693">
    <property type="component" value="Chromosome"/>
</dbReference>
<evidence type="ECO:0000256" key="8">
    <source>
        <dbReference type="ARBA" id="ARBA00070152"/>
    </source>
</evidence>
<comment type="function">
    <text evidence="7">Member of the two-component regulatory system BvgS/BvgA. Phosphorylates BvgA via a four-step phosphorelay in response to environmental signals.</text>
</comment>
<evidence type="ECO:0000259" key="12">
    <source>
        <dbReference type="PROSITE" id="PS50109"/>
    </source>
</evidence>
<dbReference type="PROSITE" id="PS50109">
    <property type="entry name" value="HIS_KIN"/>
    <property type="match status" value="1"/>
</dbReference>
<dbReference type="CDD" id="cd12915">
    <property type="entry name" value="PDC2_DGC_like"/>
    <property type="match status" value="1"/>
</dbReference>
<feature type="domain" description="PAC" evidence="15">
    <location>
        <begin position="394"/>
        <end position="444"/>
    </location>
</feature>
<dbReference type="CDD" id="cd17546">
    <property type="entry name" value="REC_hyHK_CKI1_RcsC-like"/>
    <property type="match status" value="1"/>
</dbReference>
<dbReference type="PANTHER" id="PTHR45339">
    <property type="entry name" value="HYBRID SIGNAL TRANSDUCTION HISTIDINE KINASE J"/>
    <property type="match status" value="1"/>
</dbReference>
<accession>B1Y5N3</accession>
<dbReference type="InterPro" id="IPR036097">
    <property type="entry name" value="HisK_dim/P_sf"/>
</dbReference>
<keyword evidence="11" id="KW-1133">Transmembrane helix</keyword>
<dbReference type="SUPFAM" id="SSF47384">
    <property type="entry name" value="Homodimeric domain of signal transducing histidine kinase"/>
    <property type="match status" value="1"/>
</dbReference>
<dbReference type="InterPro" id="IPR036890">
    <property type="entry name" value="HATPase_C_sf"/>
</dbReference>
<dbReference type="SMART" id="SM00448">
    <property type="entry name" value="REC"/>
    <property type="match status" value="1"/>
</dbReference>
<dbReference type="InterPro" id="IPR011006">
    <property type="entry name" value="CheY-like_superfamily"/>
</dbReference>
<evidence type="ECO:0000259" key="13">
    <source>
        <dbReference type="PROSITE" id="PS50110"/>
    </source>
</evidence>
<dbReference type="Gene3D" id="3.30.565.10">
    <property type="entry name" value="Histidine kinase-like ATPase, C-terminal domain"/>
    <property type="match status" value="1"/>
</dbReference>
<evidence type="ECO:0000313" key="17">
    <source>
        <dbReference type="Proteomes" id="UP000001693"/>
    </source>
</evidence>
<comment type="catalytic activity">
    <reaction evidence="1">
        <text>ATP + protein L-histidine = ADP + protein N-phospho-L-histidine.</text>
        <dbReference type="EC" id="2.7.13.3"/>
    </reaction>
</comment>
<dbReference type="Gene3D" id="1.10.287.130">
    <property type="match status" value="1"/>
</dbReference>
<reference evidence="16 17" key="1">
    <citation type="submission" date="2008-03" db="EMBL/GenBank/DDBJ databases">
        <title>Complete sequence of Leptothrix cholodnii SP-6.</title>
        <authorList>
            <consortium name="US DOE Joint Genome Institute"/>
            <person name="Copeland A."/>
            <person name="Lucas S."/>
            <person name="Lapidus A."/>
            <person name="Glavina del Rio T."/>
            <person name="Dalin E."/>
            <person name="Tice H."/>
            <person name="Bruce D."/>
            <person name="Goodwin L."/>
            <person name="Pitluck S."/>
            <person name="Chertkov O."/>
            <person name="Brettin T."/>
            <person name="Detter J.C."/>
            <person name="Han C."/>
            <person name="Kuske C.R."/>
            <person name="Schmutz J."/>
            <person name="Larimer F."/>
            <person name="Land M."/>
            <person name="Hauser L."/>
            <person name="Kyrpides N."/>
            <person name="Lykidis A."/>
            <person name="Emerson D."/>
            <person name="Richardson P."/>
        </authorList>
    </citation>
    <scope>NUCLEOTIDE SEQUENCE [LARGE SCALE GENOMIC DNA]</scope>
    <source>
        <strain evidence="17">ATCC 51168 / LMG 8142 / SP-6</strain>
    </source>
</reference>
<keyword evidence="11" id="KW-0812">Transmembrane</keyword>
<dbReference type="Pfam" id="PF02518">
    <property type="entry name" value="HATPase_c"/>
    <property type="match status" value="1"/>
</dbReference>
<feature type="domain" description="PAS" evidence="14">
    <location>
        <begin position="317"/>
        <end position="370"/>
    </location>
</feature>
<evidence type="ECO:0000256" key="9">
    <source>
        <dbReference type="PROSITE-ProRule" id="PRU00169"/>
    </source>
</evidence>
<dbReference type="NCBIfam" id="TIGR00229">
    <property type="entry name" value="sensory_box"/>
    <property type="match status" value="1"/>
</dbReference>
<dbReference type="CDD" id="cd00130">
    <property type="entry name" value="PAS"/>
    <property type="match status" value="1"/>
</dbReference>
<evidence type="ECO:0000256" key="7">
    <source>
        <dbReference type="ARBA" id="ARBA00058004"/>
    </source>
</evidence>
<dbReference type="Pfam" id="PF00512">
    <property type="entry name" value="HisKA"/>
    <property type="match status" value="1"/>
</dbReference>
<dbReference type="InterPro" id="IPR004358">
    <property type="entry name" value="Sig_transdc_His_kin-like_C"/>
</dbReference>
<dbReference type="HOGENOM" id="CLU_000445_114_21_4"/>
<feature type="domain" description="Histidine kinase" evidence="12">
    <location>
        <begin position="480"/>
        <end position="700"/>
    </location>
</feature>
<dbReference type="CDD" id="cd00082">
    <property type="entry name" value="HisKA"/>
    <property type="match status" value="1"/>
</dbReference>
<dbReference type="SMART" id="SM00388">
    <property type="entry name" value="HisKA"/>
    <property type="match status" value="1"/>
</dbReference>
<dbReference type="InterPro" id="IPR000014">
    <property type="entry name" value="PAS"/>
</dbReference>
<dbReference type="EMBL" id="CP001013">
    <property type="protein sequence ID" value="ACB34745.1"/>
    <property type="molecule type" value="Genomic_DNA"/>
</dbReference>
<gene>
    <name evidence="16" type="ordered locus">Lcho_2480</name>
</gene>
<keyword evidence="10" id="KW-0175">Coiled coil</keyword>
<evidence type="ECO:0000313" key="16">
    <source>
        <dbReference type="EMBL" id="ACB34745.1"/>
    </source>
</evidence>
<dbReference type="SUPFAM" id="SSF52172">
    <property type="entry name" value="CheY-like"/>
    <property type="match status" value="1"/>
</dbReference>
<keyword evidence="4" id="KW-0732">Signal</keyword>
<dbReference type="InterPro" id="IPR003594">
    <property type="entry name" value="HATPase_dom"/>
</dbReference>
<evidence type="ECO:0000256" key="11">
    <source>
        <dbReference type="SAM" id="Phobius"/>
    </source>
</evidence>
<dbReference type="InterPro" id="IPR001789">
    <property type="entry name" value="Sig_transdc_resp-reg_receiver"/>
</dbReference>
<dbReference type="InterPro" id="IPR000700">
    <property type="entry name" value="PAS-assoc_C"/>
</dbReference>
<organism evidence="16 17">
    <name type="scientific">Leptothrix cholodnii (strain ATCC 51168 / LMG 8142 / SP-6)</name>
    <name type="common">Leptothrix discophora (strain SP-6)</name>
    <dbReference type="NCBI Taxonomy" id="395495"/>
    <lineage>
        <taxon>Bacteria</taxon>
        <taxon>Pseudomonadati</taxon>
        <taxon>Pseudomonadota</taxon>
        <taxon>Betaproteobacteria</taxon>
        <taxon>Burkholderiales</taxon>
        <taxon>Sphaerotilaceae</taxon>
        <taxon>Leptothrix</taxon>
    </lineage>
</organism>
<evidence type="ECO:0000259" key="14">
    <source>
        <dbReference type="PROSITE" id="PS50112"/>
    </source>
</evidence>
<sequence length="846" mass="92162">MTLLLVGVIWIAAYERVDFEHDQALSAELAKNNDLALAHEERTMRSIDVFDNALRTVRHLHLHGGVPRDLRPLLAASGLDARYYTVFSVIGADGEVLASNAPDLTQNFSDRGYFREHVKDPADRLLIGQPILGRMTGRWVVALTRRIETPGGGFGGVMFVAMDPAFLATLHEQVSQGPGGATALIGLDGIVRARRSGNAVSFGDDASGSQVFESLRTARVGNYVAIGRIDGALRATSYRRLNNYPLVSVVSSAMSDVLARTRERDRAIYGAAAFGTLLTLALGLSTAVMLRRSMRAVDEAEAGKQVYVDLNRALNESESRANRIIESTPSAMVVVEADGTIARANTRAEALFGYDAGGMSGLAVDRLVPERVRDRHATHRSGFMSNGSTRTMGQGIELFACRKDGSLFPVEIGLAPLTTGEMRQTIASVIDITQRKAMQAELTQHRDRLEEQVAARTVELVNARNEAERLAQVKAQFLANMSHEIRTPLNAIGGMAHLIRRQGLSEKQTRQMDSLERASAHLLSVINSILELSKIDAGALHLASEPVSVTSLVHEVIDLQRQQATDKHITLRCELALRTDAWVGDPTRLRQALLNYVSNAIKFTGSGAVLIRVDPVDEDAASALIRFEVQDTGIGISPDAMPRLFKAFEQADNSHTRQYGGTGLGLAITRMVARQMGGDSGATSLPGVGSTFWFTARLAKAPAAAVAADARDRRPSLELLIERHARTAVLLVDDEPINREVAAEILEDAGFDVTLASNGMEALERLQRHPVDLVIMDIQMPGMDGLTTTRRIRQMPDRAHLPIIAMTANAFAEDETECLNAGMNAFIPKPIDPERLYRIVLSCLDR</sequence>
<dbReference type="SUPFAM" id="SSF55785">
    <property type="entry name" value="PYP-like sensor domain (PAS domain)"/>
    <property type="match status" value="1"/>
</dbReference>
<dbReference type="Gene3D" id="3.30.450.20">
    <property type="entry name" value="PAS domain"/>
    <property type="match status" value="3"/>
</dbReference>
<dbReference type="EC" id="2.7.13.3" evidence="2"/>
<dbReference type="InterPro" id="IPR035965">
    <property type="entry name" value="PAS-like_dom_sf"/>
</dbReference>
<evidence type="ECO:0000256" key="4">
    <source>
        <dbReference type="ARBA" id="ARBA00022729"/>
    </source>
</evidence>
<protein>
    <recommendedName>
        <fullName evidence="8">Virulence sensor protein BvgS</fullName>
        <ecNumber evidence="2">2.7.13.3</ecNumber>
    </recommendedName>
</protein>
<keyword evidence="16" id="KW-0418">Kinase</keyword>
<feature type="domain" description="Response regulatory" evidence="13">
    <location>
        <begin position="728"/>
        <end position="844"/>
    </location>
</feature>
<evidence type="ECO:0000256" key="6">
    <source>
        <dbReference type="ARBA" id="ARBA00023026"/>
    </source>
</evidence>
<dbReference type="AlphaFoldDB" id="B1Y5N3"/>
<dbReference type="eggNOG" id="COG2205">
    <property type="taxonomic scope" value="Bacteria"/>
</dbReference>
<feature type="transmembrane region" description="Helical" evidence="11">
    <location>
        <begin position="267"/>
        <end position="290"/>
    </location>
</feature>
<dbReference type="Pfam" id="PF22588">
    <property type="entry name" value="dCache_1_like"/>
    <property type="match status" value="1"/>
</dbReference>
<dbReference type="GO" id="GO:0000155">
    <property type="term" value="F:phosphorelay sensor kinase activity"/>
    <property type="evidence" value="ECO:0007669"/>
    <property type="project" value="InterPro"/>
</dbReference>
<dbReference type="OrthoDB" id="9810730at2"/>
<keyword evidence="6" id="KW-0843">Virulence</keyword>
<dbReference type="PANTHER" id="PTHR45339:SF1">
    <property type="entry name" value="HYBRID SIGNAL TRANSDUCTION HISTIDINE KINASE J"/>
    <property type="match status" value="1"/>
</dbReference>
<dbReference type="PROSITE" id="PS50110">
    <property type="entry name" value="RESPONSE_REGULATORY"/>
    <property type="match status" value="1"/>
</dbReference>
<feature type="coiled-coil region" evidence="10">
    <location>
        <begin position="435"/>
        <end position="480"/>
    </location>
</feature>
<dbReference type="SUPFAM" id="SSF55874">
    <property type="entry name" value="ATPase domain of HSP90 chaperone/DNA topoisomerase II/histidine kinase"/>
    <property type="match status" value="1"/>
</dbReference>
<keyword evidence="5" id="KW-0902">Two-component regulatory system</keyword>
<evidence type="ECO:0000256" key="1">
    <source>
        <dbReference type="ARBA" id="ARBA00000085"/>
    </source>
</evidence>
<dbReference type="Pfam" id="PF13426">
    <property type="entry name" value="PAS_9"/>
    <property type="match status" value="1"/>
</dbReference>
<dbReference type="PROSITE" id="PS50112">
    <property type="entry name" value="PAS"/>
    <property type="match status" value="1"/>
</dbReference>
<keyword evidence="17" id="KW-1185">Reference proteome</keyword>
<dbReference type="PROSITE" id="PS50113">
    <property type="entry name" value="PAC"/>
    <property type="match status" value="1"/>
</dbReference>
<dbReference type="InterPro" id="IPR054327">
    <property type="entry name" value="His-kinase-like_sensor"/>
</dbReference>
<dbReference type="InterPro" id="IPR003661">
    <property type="entry name" value="HisK_dim/P_dom"/>
</dbReference>
<dbReference type="Gene3D" id="3.40.50.2300">
    <property type="match status" value="1"/>
</dbReference>
<dbReference type="PRINTS" id="PR00344">
    <property type="entry name" value="BCTRLSENSOR"/>
</dbReference>
<keyword evidence="3 9" id="KW-0597">Phosphoprotein</keyword>
<evidence type="ECO:0000259" key="15">
    <source>
        <dbReference type="PROSITE" id="PS50113"/>
    </source>
</evidence>
<dbReference type="eggNOG" id="COG0784">
    <property type="taxonomic scope" value="Bacteria"/>
</dbReference>
<dbReference type="KEGG" id="lch:Lcho_2480"/>
<evidence type="ECO:0000256" key="3">
    <source>
        <dbReference type="ARBA" id="ARBA00022553"/>
    </source>
</evidence>
<dbReference type="Pfam" id="PF00072">
    <property type="entry name" value="Response_reg"/>
    <property type="match status" value="1"/>
</dbReference>
<dbReference type="CDD" id="cd12914">
    <property type="entry name" value="PDC1_DGC_like"/>
    <property type="match status" value="1"/>
</dbReference>